<protein>
    <recommendedName>
        <fullName evidence="3">F-box domain-containing protein</fullName>
    </recommendedName>
</protein>
<dbReference type="Proteomes" id="UP000815677">
    <property type="component" value="Unassembled WGS sequence"/>
</dbReference>
<proteinExistence type="predicted"/>
<evidence type="ECO:0000313" key="1">
    <source>
        <dbReference type="EMBL" id="GAT48196.1"/>
    </source>
</evidence>
<organism evidence="1 2">
    <name type="scientific">Mycena chlorophos</name>
    <name type="common">Agaric fungus</name>
    <name type="synonym">Agaricus chlorophos</name>
    <dbReference type="NCBI Taxonomy" id="658473"/>
    <lineage>
        <taxon>Eukaryota</taxon>
        <taxon>Fungi</taxon>
        <taxon>Dikarya</taxon>
        <taxon>Basidiomycota</taxon>
        <taxon>Agaricomycotina</taxon>
        <taxon>Agaricomycetes</taxon>
        <taxon>Agaricomycetidae</taxon>
        <taxon>Agaricales</taxon>
        <taxon>Marasmiineae</taxon>
        <taxon>Mycenaceae</taxon>
        <taxon>Mycena</taxon>
    </lineage>
</organism>
<gene>
    <name evidence="1" type="ORF">MCHLO_05623</name>
</gene>
<keyword evidence="2" id="KW-1185">Reference proteome</keyword>
<accession>A0ABQ0LAU9</accession>
<reference evidence="1" key="1">
    <citation type="submission" date="2014-09" db="EMBL/GenBank/DDBJ databases">
        <title>Genome sequence of the luminous mushroom Mycena chlorophos for searching fungal bioluminescence genes.</title>
        <authorList>
            <person name="Tanaka Y."/>
            <person name="Kasuga D."/>
            <person name="Oba Y."/>
            <person name="Hase S."/>
            <person name="Sato K."/>
            <person name="Oba Y."/>
            <person name="Sakakibara Y."/>
        </authorList>
    </citation>
    <scope>NUCLEOTIDE SEQUENCE</scope>
</reference>
<evidence type="ECO:0000313" key="2">
    <source>
        <dbReference type="Proteomes" id="UP000815677"/>
    </source>
</evidence>
<evidence type="ECO:0008006" key="3">
    <source>
        <dbReference type="Google" id="ProtNLM"/>
    </source>
</evidence>
<name>A0ABQ0LAU9_MYCCL</name>
<sequence length="386" mass="45243">MGYFDLYCSFCAGPLENAYDEWYNFLARGAKDDSWPPRDGEWRNNPPGFAIPTKAKDEIVRITPEDGRYWDDWVSVGPLWEPTWVSPRCEHDQRGKVFIDGSSDWQDVEGRPRFFIIHRGCLSFACRRLNVTPQDLWESFYKPGCDYLRYSEGFNGLQYALEYYNMEDRNQQSFGYAAQRTTYKQITEGTRLVTYWNDPETMEDCVWLLTRPHCLSMPSLPPPSNPPPSNADDPPCMKVFGISELLQTVLFALLDPRNVEDVHALLALCAVNQFFHHELMHMHQIVFLEIVADYGWMLPCTPADWAEWGVTTLDPRRDWRAFLLACLRKQEPFLRNRERMHRMTRQFANGRKSLPTETNPIWRWSVGRLRPSVLHPPEAWSWEETA</sequence>
<dbReference type="EMBL" id="DF844314">
    <property type="protein sequence ID" value="GAT48196.1"/>
    <property type="molecule type" value="Genomic_DNA"/>
</dbReference>